<dbReference type="PANTHER" id="PTHR46558:SF11">
    <property type="entry name" value="HTH-TYPE TRANSCRIPTIONAL REGULATOR XRE"/>
    <property type="match status" value="1"/>
</dbReference>
<protein>
    <submittedName>
        <fullName evidence="3">Helix-turn-helix transcriptional regulator</fullName>
    </submittedName>
</protein>
<name>A0A6I2UBG9_9FIRM</name>
<comment type="caution">
    <text evidence="3">The sequence shown here is derived from an EMBL/GenBank/DDBJ whole genome shotgun (WGS) entry which is preliminary data.</text>
</comment>
<dbReference type="InterPro" id="IPR010982">
    <property type="entry name" value="Lambda_DNA-bd_dom_sf"/>
</dbReference>
<proteinExistence type="predicted"/>
<dbReference type="CDD" id="cd00093">
    <property type="entry name" value="HTH_XRE"/>
    <property type="match status" value="1"/>
</dbReference>
<sequence length="143" mass="15990">MNIGHRIKSLRKYQGLTQKELAEKVHKSPQVISNWERGYTPNITNEDIVNLATALNVKVSDIVSSSNDDTHPDLPPLTPRDERNIAKEIEKILDGLDNSAALGGSIITDDEDLELLKSSLTQAVTLAKRVAKQKFTPKKYRKE</sequence>
<evidence type="ECO:0000256" key="1">
    <source>
        <dbReference type="ARBA" id="ARBA00023125"/>
    </source>
</evidence>
<feature type="domain" description="HTH cro/C1-type" evidence="2">
    <location>
        <begin position="7"/>
        <end position="62"/>
    </location>
</feature>
<dbReference type="RefSeq" id="WP_154407027.1">
    <property type="nucleotide sequence ID" value="NZ_VUNR01000013.1"/>
</dbReference>
<reference evidence="3 4" key="1">
    <citation type="submission" date="2019-08" db="EMBL/GenBank/DDBJ databases">
        <title>In-depth cultivation of the pig gut microbiome towards novel bacterial diversity and tailored functional studies.</title>
        <authorList>
            <person name="Wylensek D."/>
            <person name="Hitch T.C.A."/>
            <person name="Clavel T."/>
        </authorList>
    </citation>
    <scope>NUCLEOTIDE SEQUENCE [LARGE SCALE GENOMIC DNA]</scope>
    <source>
        <strain evidence="3 4">WCA-693-APC-5D-A</strain>
    </source>
</reference>
<dbReference type="PANTHER" id="PTHR46558">
    <property type="entry name" value="TRACRIPTIONAL REGULATORY PROTEIN-RELATED-RELATED"/>
    <property type="match status" value="1"/>
</dbReference>
<keyword evidence="4" id="KW-1185">Reference proteome</keyword>
<accession>A0A6I2UBG9</accession>
<dbReference type="SMART" id="SM00530">
    <property type="entry name" value="HTH_XRE"/>
    <property type="match status" value="1"/>
</dbReference>
<dbReference type="Proteomes" id="UP000433181">
    <property type="component" value="Unassembled WGS sequence"/>
</dbReference>
<dbReference type="PROSITE" id="PS50943">
    <property type="entry name" value="HTH_CROC1"/>
    <property type="match status" value="1"/>
</dbReference>
<dbReference type="Gene3D" id="1.10.260.40">
    <property type="entry name" value="lambda repressor-like DNA-binding domains"/>
    <property type="match status" value="1"/>
</dbReference>
<dbReference type="GO" id="GO:0003677">
    <property type="term" value="F:DNA binding"/>
    <property type="evidence" value="ECO:0007669"/>
    <property type="project" value="UniProtKB-KW"/>
</dbReference>
<gene>
    <name evidence="3" type="ORF">FYJ84_07695</name>
</gene>
<dbReference type="GeneID" id="96778797"/>
<dbReference type="SUPFAM" id="SSF47413">
    <property type="entry name" value="lambda repressor-like DNA-binding domains"/>
    <property type="match status" value="1"/>
</dbReference>
<evidence type="ECO:0000313" key="3">
    <source>
        <dbReference type="EMBL" id="MSU08863.1"/>
    </source>
</evidence>
<evidence type="ECO:0000259" key="2">
    <source>
        <dbReference type="PROSITE" id="PS50943"/>
    </source>
</evidence>
<evidence type="ECO:0000313" key="4">
    <source>
        <dbReference type="Proteomes" id="UP000433181"/>
    </source>
</evidence>
<keyword evidence="1" id="KW-0238">DNA-binding</keyword>
<dbReference type="AlphaFoldDB" id="A0A6I2UBG9"/>
<dbReference type="Pfam" id="PF01381">
    <property type="entry name" value="HTH_3"/>
    <property type="match status" value="1"/>
</dbReference>
<dbReference type="InterPro" id="IPR001387">
    <property type="entry name" value="Cro/C1-type_HTH"/>
</dbReference>
<organism evidence="3 4">
    <name type="scientific">Anaerovibrio slackiae</name>
    <dbReference type="NCBI Taxonomy" id="2652309"/>
    <lineage>
        <taxon>Bacteria</taxon>
        <taxon>Bacillati</taxon>
        <taxon>Bacillota</taxon>
        <taxon>Negativicutes</taxon>
        <taxon>Selenomonadales</taxon>
        <taxon>Selenomonadaceae</taxon>
        <taxon>Anaerovibrio</taxon>
    </lineage>
</organism>
<dbReference type="EMBL" id="VUNR01000013">
    <property type="protein sequence ID" value="MSU08863.1"/>
    <property type="molecule type" value="Genomic_DNA"/>
</dbReference>